<dbReference type="Proteomes" id="UP001212411">
    <property type="component" value="Chromosome 2"/>
</dbReference>
<feature type="region of interest" description="Disordered" evidence="1">
    <location>
        <begin position="1"/>
        <end position="20"/>
    </location>
</feature>
<feature type="compositionally biased region" description="Basic and acidic residues" evidence="1">
    <location>
        <begin position="1"/>
        <end position="14"/>
    </location>
</feature>
<evidence type="ECO:0000256" key="1">
    <source>
        <dbReference type="SAM" id="MobiDB-lite"/>
    </source>
</evidence>
<sequence>MGSTPEAKRAESQENKSQPTSLQYMCMKQYMCEKAEDDSNKVVCLTVHRFFRKIRGGLEEVQPLNGLVGLEVE</sequence>
<accession>A0AAE9WC32</accession>
<dbReference type="KEGG" id="som:SOMG_03036"/>
<evidence type="ECO:0000313" key="3">
    <source>
        <dbReference type="Proteomes" id="UP001212411"/>
    </source>
</evidence>
<keyword evidence="3" id="KW-1185">Reference proteome</keyword>
<protein>
    <submittedName>
        <fullName evidence="2">Schizosaccharomyces specific protein</fullName>
    </submittedName>
</protein>
<dbReference type="GeneID" id="80876516"/>
<proteinExistence type="predicted"/>
<name>A0AAE9WC32_9SCHI</name>
<dbReference type="RefSeq" id="XP_056037333.1">
    <property type="nucleotide sequence ID" value="XM_056181827.1"/>
</dbReference>
<organism evidence="2 3">
    <name type="scientific">Schizosaccharomyces osmophilus</name>
    <dbReference type="NCBI Taxonomy" id="2545709"/>
    <lineage>
        <taxon>Eukaryota</taxon>
        <taxon>Fungi</taxon>
        <taxon>Dikarya</taxon>
        <taxon>Ascomycota</taxon>
        <taxon>Taphrinomycotina</taxon>
        <taxon>Schizosaccharomycetes</taxon>
        <taxon>Schizosaccharomycetales</taxon>
        <taxon>Schizosaccharomycetaceae</taxon>
        <taxon>Schizosaccharomyces</taxon>
    </lineage>
</organism>
<dbReference type="EMBL" id="CP115612">
    <property type="protein sequence ID" value="WBW73090.1"/>
    <property type="molecule type" value="Genomic_DNA"/>
</dbReference>
<gene>
    <name evidence="2" type="ORF">SOMG_03036</name>
</gene>
<reference evidence="2 3" key="1">
    <citation type="journal article" date="2023" name="G3 (Bethesda)">
        <title>A high-quality reference genome for the fission yeast Schizosaccharomyces osmophilus.</title>
        <authorList>
            <person name="Jia G.S."/>
            <person name="Zhang W.C."/>
            <person name="Liang Y."/>
            <person name="Liu X.H."/>
            <person name="Rhind N."/>
            <person name="Pidoux A."/>
            <person name="Brysch-Herzberg M."/>
            <person name="Du L.L."/>
        </authorList>
    </citation>
    <scope>NUCLEOTIDE SEQUENCE [LARGE SCALE GENOMIC DNA]</scope>
    <source>
        <strain evidence="2 3">CBS 15793</strain>
    </source>
</reference>
<evidence type="ECO:0000313" key="2">
    <source>
        <dbReference type="EMBL" id="WBW73090.1"/>
    </source>
</evidence>
<dbReference type="AlphaFoldDB" id="A0AAE9WC32"/>